<protein>
    <submittedName>
        <fullName evidence="1">Gluconate 2-dehydrogenase subunit 3 family protein</fullName>
    </submittedName>
</protein>
<reference evidence="1" key="1">
    <citation type="submission" date="2022-05" db="EMBL/GenBank/DDBJ databases">
        <authorList>
            <person name="Pankratov T."/>
        </authorList>
    </citation>
    <scope>NUCLEOTIDE SEQUENCE</scope>
    <source>
        <strain evidence="1">BP6-180914</strain>
    </source>
</reference>
<dbReference type="Pfam" id="PF13618">
    <property type="entry name" value="Gluconate_2-dh3"/>
    <property type="match status" value="1"/>
</dbReference>
<accession>A0AA41Z1H0</accession>
<dbReference type="InterPro" id="IPR027056">
    <property type="entry name" value="Gluconate_2DH_su3"/>
</dbReference>
<evidence type="ECO:0000313" key="1">
    <source>
        <dbReference type="EMBL" id="MCW6508768.1"/>
    </source>
</evidence>
<keyword evidence="2" id="KW-1185">Reference proteome</keyword>
<proteinExistence type="predicted"/>
<name>A0AA41Z1H0_9HYPH</name>
<gene>
    <name evidence="1" type="ORF">M8523_12140</name>
</gene>
<dbReference type="AlphaFoldDB" id="A0AA41Z1H0"/>
<comment type="caution">
    <text evidence="1">The sequence shown here is derived from an EMBL/GenBank/DDBJ whole genome shotgun (WGS) entry which is preliminary data.</text>
</comment>
<evidence type="ECO:0000313" key="2">
    <source>
        <dbReference type="Proteomes" id="UP001165667"/>
    </source>
</evidence>
<sequence length="219" mass="23914">MPDTFFNPQQRATIEAAMARIIPTDETPGAREAGCIDFLDRYLSGLGYIFAKPDGSGFEVLEGRSADAWMQRIEIMRARYVEGIRDLDARAQAHFAADFVALTPDQQDTVLRGVEAGGTGQPTTLTPNDALAGPVSAEPALQQTSTEVELDFLPLLITHTRQGFYADPIYGGNKGQIGWKVIGFPGPASMKDVHTGRYTTLQYFAEGEAEKVKEFHDGL</sequence>
<dbReference type="EMBL" id="JAMOIM010000007">
    <property type="protein sequence ID" value="MCW6508768.1"/>
    <property type="molecule type" value="Genomic_DNA"/>
</dbReference>
<organism evidence="1 2">
    <name type="scientific">Lichenifustis flavocetrariae</name>
    <dbReference type="NCBI Taxonomy" id="2949735"/>
    <lineage>
        <taxon>Bacteria</taxon>
        <taxon>Pseudomonadati</taxon>
        <taxon>Pseudomonadota</taxon>
        <taxon>Alphaproteobacteria</taxon>
        <taxon>Hyphomicrobiales</taxon>
        <taxon>Lichenihabitantaceae</taxon>
        <taxon>Lichenifustis</taxon>
    </lineage>
</organism>
<dbReference type="Proteomes" id="UP001165667">
    <property type="component" value="Unassembled WGS sequence"/>
</dbReference>
<dbReference type="RefSeq" id="WP_282585139.1">
    <property type="nucleotide sequence ID" value="NZ_JAMOIM010000007.1"/>
</dbReference>